<organism evidence="1 2">
    <name type="scientific">Photobacterium alginatilyticum</name>
    <dbReference type="NCBI Taxonomy" id="1775171"/>
    <lineage>
        <taxon>Bacteria</taxon>
        <taxon>Pseudomonadati</taxon>
        <taxon>Pseudomonadota</taxon>
        <taxon>Gammaproteobacteria</taxon>
        <taxon>Vibrionales</taxon>
        <taxon>Vibrionaceae</taxon>
        <taxon>Photobacterium</taxon>
    </lineage>
</organism>
<dbReference type="RefSeq" id="WP_160652579.1">
    <property type="nucleotide sequence ID" value="NZ_RSEJ01000014.1"/>
</dbReference>
<keyword evidence="2" id="KW-1185">Reference proteome</keyword>
<comment type="caution">
    <text evidence="1">The sequence shown here is derived from an EMBL/GenBank/DDBJ whole genome shotgun (WGS) entry which is preliminary data.</text>
</comment>
<evidence type="ECO:0000313" key="1">
    <source>
        <dbReference type="EMBL" id="NBI53723.1"/>
    </source>
</evidence>
<dbReference type="EMBL" id="RSEJ01000014">
    <property type="protein sequence ID" value="NBI53723.1"/>
    <property type="molecule type" value="Genomic_DNA"/>
</dbReference>
<evidence type="ECO:0008006" key="3">
    <source>
        <dbReference type="Google" id="ProtNLM"/>
    </source>
</evidence>
<dbReference type="Proteomes" id="UP000738517">
    <property type="component" value="Unassembled WGS sequence"/>
</dbReference>
<name>A0ABW9YIX2_9GAMM</name>
<proteinExistence type="predicted"/>
<sequence length="327" mass="38711">MGGSKVLHAHSWREAIYYAEELEELLDIERGLIEESETIDDANHALNNEIGRIESGSKKQELINELITNFNNTHQLADEELSYLKNSYRACGFCIALLMCHANNRELFGNSNRENREKYNFTPLDHNTRNLPSSDSFLRTPFNIKVIMPRKKTKSLTGQKSRYRLIRKAFFESNIDLKGQEYLIDLINDLWHKCYSSSNHKKLVNWFDRKNKDQIESCIDYLNNNLRRFCLPWKPIDLDESYHALIAYFDYQLLMHPAETELTIRKMKAAWNQKKFREKTNGKRPYSVSMTDRTKERLSWLVQQEDSNISQVIKELIDKRYDQLKNL</sequence>
<protein>
    <recommendedName>
        <fullName evidence="3">Replication protein</fullName>
    </recommendedName>
</protein>
<accession>A0ABW9YIX2</accession>
<reference evidence="1 2" key="1">
    <citation type="journal article" date="2017" name="Int. J. Syst. Evol. Microbiol.">
        <title>Photobacterium alginatilyticum sp. nov., a marine bacterium isolated from bottom seawater.</title>
        <authorList>
            <person name="Wang X."/>
            <person name="Wang Y."/>
            <person name="Yang X."/>
            <person name="Sun H."/>
            <person name="Li B."/>
            <person name="Zhang X.H."/>
        </authorList>
    </citation>
    <scope>NUCLEOTIDE SEQUENCE [LARGE SCALE GENOMIC DNA]</scope>
    <source>
        <strain evidence="1 2">P03D4</strain>
    </source>
</reference>
<evidence type="ECO:0000313" key="2">
    <source>
        <dbReference type="Proteomes" id="UP000738517"/>
    </source>
</evidence>
<gene>
    <name evidence="1" type="ORF">EIZ48_14185</name>
</gene>